<dbReference type="Gene3D" id="3.30.750.70">
    <property type="entry name" value="4-hydroxybutyrate coenzyme like domains"/>
    <property type="match status" value="1"/>
</dbReference>
<dbReference type="PANTHER" id="PTHR21432">
    <property type="entry name" value="ACETYL-COA HYDROLASE-RELATED"/>
    <property type="match status" value="1"/>
</dbReference>
<dbReference type="PANTHER" id="PTHR21432:SF20">
    <property type="entry name" value="ACETYL-COA HYDROLASE"/>
    <property type="match status" value="1"/>
</dbReference>
<dbReference type="InterPro" id="IPR003702">
    <property type="entry name" value="ActCoA_hydro_N"/>
</dbReference>
<dbReference type="InterPro" id="IPR046433">
    <property type="entry name" value="ActCoA_hydro"/>
</dbReference>
<sequence length="466" mass="51310">MLKSFSRISSSASRFLFSSRLFGDVSRSKQSRYPHNPKWCTAEEAMENIKSFDHVFVHSCAAAPQYLVKKMTESVVARDLRNVIPMHVHTEGVAPYADPKYEKNFRTLCLFIASNLRKAVNDGRADFVPVFLSEIPVLFRKDVIPVDVAMVNVSPPDSHGYCSLGISVEASLSAVQTAKYVIAQVNPLMPRTLGDGIIHISQLDALVEMREAPPLASPRPLKDFERKIGKNIAQLIPDEACLQMGIGAIPDAVLFELGNHKNLGIHTEMFSNGVVHLVEKGVITNKKKRVLPGQIAVSFVMGDESLYKFVDDNPQVYFSESNLINDPNIIRRNPKQIAINSSIEIDLTGQVVSDSMGTKMYSGVGGQVDFVRGASLSEGGKSIIGMPSVTSKGETRIVPTIKEGGGVVTTRAHVRYVATEYGVVDLHGRSILERAKLLISISHPKHREELTKVARERFGKLVTNVF</sequence>
<dbReference type="Pfam" id="PF02550">
    <property type="entry name" value="AcetylCoA_hydro"/>
    <property type="match status" value="1"/>
</dbReference>
<evidence type="ECO:0000256" key="1">
    <source>
        <dbReference type="ARBA" id="ARBA00009632"/>
    </source>
</evidence>
<evidence type="ECO:0000256" key="2">
    <source>
        <dbReference type="ARBA" id="ARBA00022679"/>
    </source>
</evidence>
<feature type="domain" description="Acetyl-CoA hydrolase/transferase C-terminal" evidence="4">
    <location>
        <begin position="302"/>
        <end position="453"/>
    </location>
</feature>
<feature type="domain" description="Acetyl-CoA hydrolase/transferase N-terminal" evidence="3">
    <location>
        <begin position="41"/>
        <end position="210"/>
    </location>
</feature>
<dbReference type="GO" id="GO:0006083">
    <property type="term" value="P:acetate metabolic process"/>
    <property type="evidence" value="ECO:0007669"/>
    <property type="project" value="InterPro"/>
</dbReference>
<accession>A0A192ZIJ5</accession>
<evidence type="ECO:0000313" key="5">
    <source>
        <dbReference type="EMBL" id="ANM86742.1"/>
    </source>
</evidence>
<evidence type="ECO:0000259" key="4">
    <source>
        <dbReference type="Pfam" id="PF13336"/>
    </source>
</evidence>
<dbReference type="SUPFAM" id="SSF100950">
    <property type="entry name" value="NagB/RpiA/CoA transferase-like"/>
    <property type="match status" value="2"/>
</dbReference>
<dbReference type="EMBL" id="KT984522">
    <property type="protein sequence ID" value="ANM86742.1"/>
    <property type="molecule type" value="mRNA"/>
</dbReference>
<dbReference type="AlphaFoldDB" id="A0A192ZIJ5"/>
<dbReference type="InterPro" id="IPR026888">
    <property type="entry name" value="AcetylCoA_hyd_C"/>
</dbReference>
<dbReference type="InterPro" id="IPR038460">
    <property type="entry name" value="AcetylCoA_hyd_C_sf"/>
</dbReference>
<gene>
    <name evidence="5" type="primary">ASCT1B1</name>
</gene>
<dbReference type="Pfam" id="PF13336">
    <property type="entry name" value="AcetylCoA_hyd_C"/>
    <property type="match status" value="1"/>
</dbReference>
<dbReference type="Gene3D" id="3.40.1080.20">
    <property type="entry name" value="Acetyl-CoA hydrolase/transferase C-terminal domain"/>
    <property type="match status" value="1"/>
</dbReference>
<keyword evidence="2 5" id="KW-0808">Transferase</keyword>
<dbReference type="InterPro" id="IPR037171">
    <property type="entry name" value="NagB/RpiA_transferase-like"/>
</dbReference>
<proteinExistence type="evidence at transcript level"/>
<evidence type="ECO:0000259" key="3">
    <source>
        <dbReference type="Pfam" id="PF02550"/>
    </source>
</evidence>
<organism evidence="5">
    <name type="scientific">Stygiella incarcerata</name>
    <dbReference type="NCBI Taxonomy" id="1712417"/>
    <lineage>
        <taxon>Eukaryota</taxon>
        <taxon>Discoba</taxon>
        <taxon>Jakobida</taxon>
        <taxon>Andalucina</taxon>
        <taxon>Stygiellidae</taxon>
        <taxon>Stygiella</taxon>
    </lineage>
</organism>
<protein>
    <submittedName>
        <fullName evidence="5">Acetate succinate CoA-transferase 1</fullName>
    </submittedName>
</protein>
<comment type="similarity">
    <text evidence="1">Belongs to the acetyl-CoA hydrolase/transferase family.</text>
</comment>
<dbReference type="Gene3D" id="3.40.1080.10">
    <property type="entry name" value="Glutaconate Coenzyme A-transferase"/>
    <property type="match status" value="1"/>
</dbReference>
<dbReference type="GO" id="GO:0008775">
    <property type="term" value="F:acetate CoA-transferase activity"/>
    <property type="evidence" value="ECO:0007669"/>
    <property type="project" value="InterPro"/>
</dbReference>
<name>A0A192ZIJ5_9EUKA</name>
<reference evidence="5" key="1">
    <citation type="journal article" date="2016" name="Mol. Biol. Evol.">
        <title>Novel hydrogenosomes in the microaerophilic jakobid Stygiella incarcerata.</title>
        <authorList>
            <person name="Leger M.M."/>
            <person name="Eme L."/>
            <person name="Hug L.A."/>
            <person name="Roger A.J."/>
        </authorList>
    </citation>
    <scope>NUCLEOTIDE SEQUENCE</scope>
</reference>